<evidence type="ECO:0000313" key="1">
    <source>
        <dbReference type="EMBL" id="KAK1328166.1"/>
    </source>
</evidence>
<name>A0AA40HBI9_CNENI</name>
<organism evidence="1 2">
    <name type="scientific">Cnephaeus nilssonii</name>
    <name type="common">Northern bat</name>
    <name type="synonym">Eptesicus nilssonii</name>
    <dbReference type="NCBI Taxonomy" id="3371016"/>
    <lineage>
        <taxon>Eukaryota</taxon>
        <taxon>Metazoa</taxon>
        <taxon>Chordata</taxon>
        <taxon>Craniata</taxon>
        <taxon>Vertebrata</taxon>
        <taxon>Euteleostomi</taxon>
        <taxon>Mammalia</taxon>
        <taxon>Eutheria</taxon>
        <taxon>Laurasiatheria</taxon>
        <taxon>Chiroptera</taxon>
        <taxon>Yangochiroptera</taxon>
        <taxon>Vespertilionidae</taxon>
        <taxon>Cnephaeus</taxon>
    </lineage>
</organism>
<dbReference type="EMBL" id="JAULJE010000024">
    <property type="protein sequence ID" value="KAK1328166.1"/>
    <property type="molecule type" value="Genomic_DNA"/>
</dbReference>
<protein>
    <submittedName>
        <fullName evidence="1">Uncharacterized protein</fullName>
    </submittedName>
</protein>
<dbReference type="Proteomes" id="UP001177744">
    <property type="component" value="Unassembled WGS sequence"/>
</dbReference>
<comment type="caution">
    <text evidence="1">The sequence shown here is derived from an EMBL/GenBank/DDBJ whole genome shotgun (WGS) entry which is preliminary data.</text>
</comment>
<gene>
    <name evidence="1" type="ORF">QTO34_012589</name>
</gene>
<accession>A0AA40HBI9</accession>
<reference evidence="1" key="1">
    <citation type="submission" date="2023-06" db="EMBL/GenBank/DDBJ databases">
        <title>Reference genome for the Northern bat (Eptesicus nilssonii), a most northern bat species.</title>
        <authorList>
            <person name="Laine V.N."/>
            <person name="Pulliainen A.T."/>
            <person name="Lilley T.M."/>
        </authorList>
    </citation>
    <scope>NUCLEOTIDE SEQUENCE</scope>
    <source>
        <strain evidence="1">BLF_Eptnil</strain>
        <tissue evidence="1">Kidney</tissue>
    </source>
</reference>
<sequence length="99" mass="10630">MQVLEEPPGAVQGEHAGPLVSSWTCGLTCPRTALGRAPGTQNRVPDLELRGRRVRGHLFGTVASLSLAPVNIFQVVADEERAETGHLSSFIGPSLRESW</sequence>
<evidence type="ECO:0000313" key="2">
    <source>
        <dbReference type="Proteomes" id="UP001177744"/>
    </source>
</evidence>
<proteinExistence type="predicted"/>
<dbReference type="AlphaFoldDB" id="A0AA40HBI9"/>
<keyword evidence="2" id="KW-1185">Reference proteome</keyword>